<feature type="compositionally biased region" description="Polar residues" evidence="1">
    <location>
        <begin position="118"/>
        <end position="132"/>
    </location>
</feature>
<keyword evidence="3" id="KW-1185">Reference proteome</keyword>
<name>A0ABP1DQ20_9APHY</name>
<feature type="compositionally biased region" description="Basic and acidic residues" evidence="1">
    <location>
        <begin position="50"/>
        <end position="69"/>
    </location>
</feature>
<accession>A0ABP1DQ20</accession>
<feature type="compositionally biased region" description="Pro residues" evidence="1">
    <location>
        <begin position="22"/>
        <end position="31"/>
    </location>
</feature>
<proteinExistence type="predicted"/>
<evidence type="ECO:0000313" key="3">
    <source>
        <dbReference type="Proteomes" id="UP001497453"/>
    </source>
</evidence>
<protein>
    <recommendedName>
        <fullName evidence="4">Polycomb protein VEFS-Box domain-containing protein</fullName>
    </recommendedName>
</protein>
<evidence type="ECO:0000313" key="2">
    <source>
        <dbReference type="EMBL" id="CAL1708759.1"/>
    </source>
</evidence>
<evidence type="ECO:0000256" key="1">
    <source>
        <dbReference type="SAM" id="MobiDB-lite"/>
    </source>
</evidence>
<feature type="compositionally biased region" description="Polar residues" evidence="1">
    <location>
        <begin position="175"/>
        <end position="190"/>
    </location>
</feature>
<dbReference type="Proteomes" id="UP001497453">
    <property type="component" value="Chromosome 5"/>
</dbReference>
<sequence length="728" mass="81530">MERHRYDYDPDRPLPSKFSSVPHPPRPPPGNIAPWAMRGRPMGPSVPRGPPDRYLQRDGGYRHPSENRPHISPNYRGRGRGRTMTKASGWGGPPARMNTKAAGTSFPPRMTGGVFQPIDNSSHPSNDTSTFKASGRPSLPTKVPSKFSSRSEDDARRRKRDINDVGVRSAPRMIASTSLTNRPQQLSSTGARGFQPRKAARKYGFYLDNGVLRPTKSANDDSEEDHPVDKPASPPRPRKTMPHMQAVAPVKAARKHDQVASKSSISGGHNAQKTISNPASAASADIIELSDSDEAKNNTGDDIAHLLSALSNLNIGARRLREHSRLPFLRRNLRHGFLAKCRMAGVQVAPKNPPAHAVDITYRYLHDDDESGSDGGSSSSSVDVYEERRTSMLTWLCPLCDMHGEFPRREVLKFHLDHDHAGVNVDWINSSRNQAEAWRMIITIPPAESIAEIEVEFEEDDDESEKSDSPSPESPAAADDDSDFIVEISPPGTLAIESMDNPVSPIVLDDDDDDVQEALPPVIEIKHKFRAPSPPLLSTLQNQREDRDSGRPPSYRGSLPDRYPSPPPPSNLHGPAAQYPYLYAVEKEGETVYSCRPGGPRLFDLLNTLPLKRFGVLSWMIVDREEELYELEDVNDEDKCMLALWNRWIMLNRVKFVFEGYADGVTEFIDEYWRMIHLAAGWGALRAFLLMLMTERYLTVSEVARLLKYYEEKTGMKDWYKNTEDALE</sequence>
<dbReference type="EMBL" id="OZ037948">
    <property type="protein sequence ID" value="CAL1708759.1"/>
    <property type="molecule type" value="Genomic_DNA"/>
</dbReference>
<feature type="region of interest" description="Disordered" evidence="1">
    <location>
        <begin position="457"/>
        <end position="486"/>
    </location>
</feature>
<feature type="region of interest" description="Disordered" evidence="1">
    <location>
        <begin position="1"/>
        <end position="197"/>
    </location>
</feature>
<feature type="region of interest" description="Disordered" evidence="1">
    <location>
        <begin position="533"/>
        <end position="571"/>
    </location>
</feature>
<reference evidence="3" key="1">
    <citation type="submission" date="2024-04" db="EMBL/GenBank/DDBJ databases">
        <authorList>
            <person name="Shaw F."/>
            <person name="Minotto A."/>
        </authorList>
    </citation>
    <scope>NUCLEOTIDE SEQUENCE [LARGE SCALE GENOMIC DNA]</scope>
</reference>
<feature type="region of interest" description="Disordered" evidence="1">
    <location>
        <begin position="211"/>
        <end position="243"/>
    </location>
</feature>
<feature type="compositionally biased region" description="Basic and acidic residues" evidence="1">
    <location>
        <begin position="1"/>
        <end position="14"/>
    </location>
</feature>
<evidence type="ECO:0008006" key="4">
    <source>
        <dbReference type="Google" id="ProtNLM"/>
    </source>
</evidence>
<gene>
    <name evidence="2" type="ORF">GFSPODELE1_LOCUS7015</name>
</gene>
<organism evidence="2 3">
    <name type="scientific">Somion occarium</name>
    <dbReference type="NCBI Taxonomy" id="3059160"/>
    <lineage>
        <taxon>Eukaryota</taxon>
        <taxon>Fungi</taxon>
        <taxon>Dikarya</taxon>
        <taxon>Basidiomycota</taxon>
        <taxon>Agaricomycotina</taxon>
        <taxon>Agaricomycetes</taxon>
        <taxon>Polyporales</taxon>
        <taxon>Cerrenaceae</taxon>
        <taxon>Somion</taxon>
    </lineage>
</organism>